<organism evidence="2 3">
    <name type="scientific">Rufibacter latericius</name>
    <dbReference type="NCBI Taxonomy" id="2487040"/>
    <lineage>
        <taxon>Bacteria</taxon>
        <taxon>Pseudomonadati</taxon>
        <taxon>Bacteroidota</taxon>
        <taxon>Cytophagia</taxon>
        <taxon>Cytophagales</taxon>
        <taxon>Hymenobacteraceae</taxon>
        <taxon>Rufibacter</taxon>
    </lineage>
</organism>
<dbReference type="OrthoDB" id="98874at2"/>
<protein>
    <submittedName>
        <fullName evidence="2">DUF3857 domain-containing protein</fullName>
    </submittedName>
</protein>
<dbReference type="RefSeq" id="WP_123126871.1">
    <property type="nucleotide sequence ID" value="NZ_RJJD01000005.1"/>
</dbReference>
<gene>
    <name evidence="2" type="ORF">EFB08_10320</name>
</gene>
<dbReference type="Gene3D" id="2.60.40.3140">
    <property type="match status" value="1"/>
</dbReference>
<dbReference type="Gene3D" id="3.10.620.30">
    <property type="match status" value="1"/>
</dbReference>
<dbReference type="Pfam" id="PF12969">
    <property type="entry name" value="DUF3857"/>
    <property type="match status" value="1"/>
</dbReference>
<name>A0A3M9MMU8_9BACT</name>
<dbReference type="AlphaFoldDB" id="A0A3M9MMU8"/>
<evidence type="ECO:0000313" key="3">
    <source>
        <dbReference type="Proteomes" id="UP000272117"/>
    </source>
</evidence>
<sequence length="583" mass="65327">MLERVIRIKILKKGGLEWANVEIPYYQKSASLKEEVLHLAGATYNWGNGQIVKTELENTAILDEKKAEAWYMKKVAMPAAKEGSVLDITYSIASEFIYNLKDWSFQSSVPVAHSEFRAQIPQYYNYRPFLLGFEPLLVNEVKAGVLPSGKVKTKEYRWVMKDVPAITPEAYTTTIEDYVTRLEFQLLSVNLPNVSSGRLALTWIGFADALLEEESFGQLLEKADFYQPEVLKFKDIRDPVERIAAVQEFVKNQVRWNGQDGFLATQSFRKTLSTKTGNVADINLLLIGILRTTGLAVQPIILSTREHGMVPRHTPIQEKFNYVVGYIQIGEKKFLLDATDPILPVGMLPDRCLSGEGWMVSSPGGGWVSLQTSEKSMSFLTADVQVLPDGLLSGKGKESFKGYLGAGMRKAILAAGEASKLEAHAGANQRIRREKVLVQNLTDYRKPLSLEFDVASEGSLAGSELLYLQPMLLKAPIENPFKLTTRKFPVDFGYPLEEVYMCAFTLPEGYVVEELPKNLKLILPEDGGTFTYALEVAENKIRVTSKLAIARPLFKAEEYGLLKEFYSQVIAKHAEQVVLRKKG</sequence>
<proteinExistence type="predicted"/>
<reference evidence="2 3" key="1">
    <citation type="submission" date="2018-11" db="EMBL/GenBank/DDBJ databases">
        <title>Rufibacter latericius sp. nov., isolated from water in Baiyang Lake.</title>
        <authorList>
            <person name="Yang Y."/>
        </authorList>
    </citation>
    <scope>NUCLEOTIDE SEQUENCE [LARGE SCALE GENOMIC DNA]</scope>
    <source>
        <strain evidence="2 3">R-22-1c-1</strain>
    </source>
</reference>
<dbReference type="EMBL" id="RJJD01000005">
    <property type="protein sequence ID" value="RNI26864.1"/>
    <property type="molecule type" value="Genomic_DNA"/>
</dbReference>
<dbReference type="Gene3D" id="2.60.120.1130">
    <property type="match status" value="1"/>
</dbReference>
<accession>A0A3M9MMU8</accession>
<keyword evidence="3" id="KW-1185">Reference proteome</keyword>
<evidence type="ECO:0000313" key="2">
    <source>
        <dbReference type="EMBL" id="RNI26864.1"/>
    </source>
</evidence>
<comment type="caution">
    <text evidence="2">The sequence shown here is derived from an EMBL/GenBank/DDBJ whole genome shotgun (WGS) entry which is preliminary data.</text>
</comment>
<dbReference type="Proteomes" id="UP000272117">
    <property type="component" value="Unassembled WGS sequence"/>
</dbReference>
<evidence type="ECO:0000259" key="1">
    <source>
        <dbReference type="Pfam" id="PF12969"/>
    </source>
</evidence>
<dbReference type="InterPro" id="IPR024618">
    <property type="entry name" value="DUF3857"/>
</dbReference>
<feature type="domain" description="DUF3857" evidence="1">
    <location>
        <begin position="7"/>
        <end position="166"/>
    </location>
</feature>